<dbReference type="AlphaFoldDB" id="A0A0F9GGH2"/>
<evidence type="ECO:0000256" key="1">
    <source>
        <dbReference type="SAM" id="Phobius"/>
    </source>
</evidence>
<reference evidence="2" key="1">
    <citation type="journal article" date="2015" name="Nature">
        <title>Complex archaea that bridge the gap between prokaryotes and eukaryotes.</title>
        <authorList>
            <person name="Spang A."/>
            <person name="Saw J.H."/>
            <person name="Jorgensen S.L."/>
            <person name="Zaremba-Niedzwiedzka K."/>
            <person name="Martijn J."/>
            <person name="Lind A.E."/>
            <person name="van Eijk R."/>
            <person name="Schleper C."/>
            <person name="Guy L."/>
            <person name="Ettema T.J."/>
        </authorList>
    </citation>
    <scope>NUCLEOTIDE SEQUENCE</scope>
</reference>
<organism evidence="2">
    <name type="scientific">marine sediment metagenome</name>
    <dbReference type="NCBI Taxonomy" id="412755"/>
    <lineage>
        <taxon>unclassified sequences</taxon>
        <taxon>metagenomes</taxon>
        <taxon>ecological metagenomes</taxon>
    </lineage>
</organism>
<proteinExistence type="predicted"/>
<dbReference type="EMBL" id="LAZR01026497">
    <property type="protein sequence ID" value="KKL68540.1"/>
    <property type="molecule type" value="Genomic_DNA"/>
</dbReference>
<feature type="transmembrane region" description="Helical" evidence="1">
    <location>
        <begin position="6"/>
        <end position="24"/>
    </location>
</feature>
<keyword evidence="1" id="KW-1133">Transmembrane helix</keyword>
<sequence>MEKLLIGIAGVFVGALLTILREFFNEWRSKRNDARYLAVRVSCQLDHFISGCFEVVCDNGVEDQQGCLVTNSKTPTIDLDGIDGKWQSMRFDLMYRILDLPNRLNYAKEVISIAAEYGDGAPDYRDAFRARQYQYALLGIEANEIAETLRSKYSMPKKCYETWNPLERFIEKKAEIDAIENNRKCSS</sequence>
<protein>
    <submittedName>
        <fullName evidence="2">Uncharacterized protein</fullName>
    </submittedName>
</protein>
<gene>
    <name evidence="2" type="ORF">LCGC14_2123950</name>
</gene>
<evidence type="ECO:0000313" key="2">
    <source>
        <dbReference type="EMBL" id="KKL68540.1"/>
    </source>
</evidence>
<keyword evidence="1" id="KW-0812">Transmembrane</keyword>
<accession>A0A0F9GGH2</accession>
<name>A0A0F9GGH2_9ZZZZ</name>
<comment type="caution">
    <text evidence="2">The sequence shown here is derived from an EMBL/GenBank/DDBJ whole genome shotgun (WGS) entry which is preliminary data.</text>
</comment>
<keyword evidence="1" id="KW-0472">Membrane</keyword>